<reference evidence="2" key="1">
    <citation type="submission" date="2022-11" db="UniProtKB">
        <authorList>
            <consortium name="WormBaseParasite"/>
        </authorList>
    </citation>
    <scope>IDENTIFICATION</scope>
</reference>
<organism evidence="1 2">
    <name type="scientific">Panagrolaimus sp. JU765</name>
    <dbReference type="NCBI Taxonomy" id="591449"/>
    <lineage>
        <taxon>Eukaryota</taxon>
        <taxon>Metazoa</taxon>
        <taxon>Ecdysozoa</taxon>
        <taxon>Nematoda</taxon>
        <taxon>Chromadorea</taxon>
        <taxon>Rhabditida</taxon>
        <taxon>Tylenchina</taxon>
        <taxon>Panagrolaimomorpha</taxon>
        <taxon>Panagrolaimoidea</taxon>
        <taxon>Panagrolaimidae</taxon>
        <taxon>Panagrolaimus</taxon>
    </lineage>
</organism>
<evidence type="ECO:0000313" key="2">
    <source>
        <dbReference type="WBParaSite" id="JU765_v2.g18200.t1"/>
    </source>
</evidence>
<evidence type="ECO:0000313" key="1">
    <source>
        <dbReference type="Proteomes" id="UP000887576"/>
    </source>
</evidence>
<dbReference type="Proteomes" id="UP000887576">
    <property type="component" value="Unplaced"/>
</dbReference>
<sequence length="166" mass="18652">MKLVIIVLVFSAVESIKEIRTRSMPCCSETIGTAACQDMLAKHPVAFRERCRSNADFGIIQCCKTCGTNVGELGRELFAEGTRSKHCFDRHNRRFCNQFLQQIGMWAGNNKDHVSCNGESAPMAFRICRRTCGFCDPEIYDEESAALSCPQLNQTRLSFMAPVRRG</sequence>
<protein>
    <submittedName>
        <fullName evidence="2">ShKT domain-containing protein</fullName>
    </submittedName>
</protein>
<dbReference type="WBParaSite" id="JU765_v2.g18200.t1">
    <property type="protein sequence ID" value="JU765_v2.g18200.t1"/>
    <property type="gene ID" value="JU765_v2.g18200"/>
</dbReference>
<proteinExistence type="predicted"/>
<accession>A0AC34QPF5</accession>
<name>A0AC34QPF5_9BILA</name>